<dbReference type="AlphaFoldDB" id="A0A254TSC5"/>
<dbReference type="Proteomes" id="UP000197535">
    <property type="component" value="Unassembled WGS sequence"/>
</dbReference>
<organism evidence="2 3">
    <name type="scientific">Noviherbaspirillum denitrificans</name>
    <dbReference type="NCBI Taxonomy" id="1968433"/>
    <lineage>
        <taxon>Bacteria</taxon>
        <taxon>Pseudomonadati</taxon>
        <taxon>Pseudomonadota</taxon>
        <taxon>Betaproteobacteria</taxon>
        <taxon>Burkholderiales</taxon>
        <taxon>Oxalobacteraceae</taxon>
        <taxon>Noviherbaspirillum</taxon>
    </lineage>
</organism>
<evidence type="ECO:0000313" key="3">
    <source>
        <dbReference type="Proteomes" id="UP000197535"/>
    </source>
</evidence>
<proteinExistence type="predicted"/>
<keyword evidence="3" id="KW-1185">Reference proteome</keyword>
<accession>A0A254TSC5</accession>
<evidence type="ECO:0000259" key="1">
    <source>
        <dbReference type="Pfam" id="PF20075"/>
    </source>
</evidence>
<comment type="caution">
    <text evidence="2">The sequence shown here is derived from an EMBL/GenBank/DDBJ whole genome shotgun (WGS) entry which is preliminary data.</text>
</comment>
<evidence type="ECO:0000313" key="2">
    <source>
        <dbReference type="EMBL" id="OWW22628.1"/>
    </source>
</evidence>
<name>A0A254TSC5_9BURK</name>
<dbReference type="EMBL" id="LSTO01000001">
    <property type="protein sequence ID" value="OWW22628.1"/>
    <property type="molecule type" value="Genomic_DNA"/>
</dbReference>
<sequence>MDWGGEARRILKTEMQALSWGYRDLSEHLGILGVEMDPPAINRRINRGNFSAAFLLMCLKAMRLRIDVVPEGSAPKRRAEREKPIDALESVIEIWGTKAR</sequence>
<dbReference type="InterPro" id="IPR045526">
    <property type="entry name" value="DUF6471"/>
</dbReference>
<dbReference type="Pfam" id="PF20075">
    <property type="entry name" value="DUF6471"/>
    <property type="match status" value="1"/>
</dbReference>
<gene>
    <name evidence="2" type="ORF">AYR66_27135</name>
</gene>
<protein>
    <recommendedName>
        <fullName evidence="1">DUF6471 domain-containing protein</fullName>
    </recommendedName>
</protein>
<feature type="domain" description="DUF6471" evidence="1">
    <location>
        <begin position="3"/>
        <end position="64"/>
    </location>
</feature>
<reference evidence="2 3" key="1">
    <citation type="submission" date="2016-02" db="EMBL/GenBank/DDBJ databases">
        <authorList>
            <person name="Wen L."/>
            <person name="He K."/>
            <person name="Yang H."/>
        </authorList>
    </citation>
    <scope>NUCLEOTIDE SEQUENCE [LARGE SCALE GENOMIC DNA]</scope>
    <source>
        <strain evidence="2 3">TSA40</strain>
    </source>
</reference>